<dbReference type="RefSeq" id="WP_007625617.1">
    <property type="nucleotide sequence ID" value="NZ_BAEO01000067.1"/>
</dbReference>
<evidence type="ECO:0000256" key="9">
    <source>
        <dbReference type="RuleBase" id="RU003357"/>
    </source>
</evidence>
<dbReference type="PROSITE" id="PS52016">
    <property type="entry name" value="TONB_DEPENDENT_REC_3"/>
    <property type="match status" value="1"/>
</dbReference>
<dbReference type="GO" id="GO:0009279">
    <property type="term" value="C:cell outer membrane"/>
    <property type="evidence" value="ECO:0007669"/>
    <property type="project" value="UniProtKB-SubCell"/>
</dbReference>
<evidence type="ECO:0000313" key="13">
    <source>
        <dbReference type="EMBL" id="GAC22048.1"/>
    </source>
</evidence>
<evidence type="ECO:0000259" key="11">
    <source>
        <dbReference type="Pfam" id="PF00593"/>
    </source>
</evidence>
<dbReference type="InterPro" id="IPR012910">
    <property type="entry name" value="Plug_dom"/>
</dbReference>
<comment type="subcellular location">
    <subcellularLocation>
        <location evidence="1 8">Cell outer membrane</location>
        <topology evidence="1 8">Multi-pass membrane protein</topology>
    </subcellularLocation>
</comment>
<dbReference type="Gene3D" id="2.170.130.10">
    <property type="entry name" value="TonB-dependent receptor, plug domain"/>
    <property type="match status" value="1"/>
</dbReference>
<dbReference type="EMBL" id="BAEO01000067">
    <property type="protein sequence ID" value="GAC22048.1"/>
    <property type="molecule type" value="Genomic_DNA"/>
</dbReference>
<keyword evidence="4 8" id="KW-0812">Transmembrane</keyword>
<evidence type="ECO:0000256" key="5">
    <source>
        <dbReference type="ARBA" id="ARBA00023077"/>
    </source>
</evidence>
<keyword evidence="2 8" id="KW-0813">Transport</keyword>
<dbReference type="SUPFAM" id="SSF56935">
    <property type="entry name" value="Porins"/>
    <property type="match status" value="1"/>
</dbReference>
<keyword evidence="7 8" id="KW-0998">Cell outer membrane</keyword>
<dbReference type="CDD" id="cd01347">
    <property type="entry name" value="ligand_gated_channel"/>
    <property type="match status" value="1"/>
</dbReference>
<evidence type="ECO:0000256" key="7">
    <source>
        <dbReference type="ARBA" id="ARBA00023237"/>
    </source>
</evidence>
<accession>K6YZ65</accession>
<evidence type="ECO:0000256" key="8">
    <source>
        <dbReference type="PROSITE-ProRule" id="PRU01360"/>
    </source>
</evidence>
<dbReference type="Pfam" id="PF00593">
    <property type="entry name" value="TonB_dep_Rec_b-barrel"/>
    <property type="match status" value="1"/>
</dbReference>
<gene>
    <name evidence="13" type="ORF">GARC_5113</name>
</gene>
<evidence type="ECO:0000256" key="1">
    <source>
        <dbReference type="ARBA" id="ARBA00004571"/>
    </source>
</evidence>
<dbReference type="Gene3D" id="2.40.170.20">
    <property type="entry name" value="TonB-dependent receptor, beta-barrel domain"/>
    <property type="match status" value="1"/>
</dbReference>
<name>K6YZ65_9ALTE</name>
<feature type="domain" description="TonB-dependent receptor plug" evidence="12">
    <location>
        <begin position="61"/>
        <end position="174"/>
    </location>
</feature>
<feature type="signal peptide" evidence="10">
    <location>
        <begin position="1"/>
        <end position="29"/>
    </location>
</feature>
<keyword evidence="5 9" id="KW-0798">TonB box</keyword>
<dbReference type="InterPro" id="IPR037066">
    <property type="entry name" value="Plug_dom_sf"/>
</dbReference>
<sequence length="900" mass="99059">MRNPKFKLDRLLHCMILAGGLCSSHSVLAQEVATEAASDDTEVIEIKGFRGSLNRALFDKRHSVNAKESILSEDIGKFPDLNIAESLQRVPGVAISREGGEGRQITLRGLGPSFTRTTLNGMEVPASTDGTDSGGGVNGGRAFDFNVFASELFNRVDIQKTSTASMEEGGIAGTVDLYSAKPMDNPGFHIAASGQLGYNTITKKNDPRLGFMISNTFADDSFGALLSVSQSQRTVRQEGYGTVRWTTPVKDGGGLFADTSGTNVSGTASGSCSDDGADVDPINCLWSPRLPRPDFFGNEQDRLGVTGSFQYAPSDAVLITLDTLHSSLDNERTMYNFFEMFRSTFDELTPTSITVHPNGKQVLAGTYDGIKSRIESRQQISSTDFSQYVLSGEFNINDETKVTAMYGTAESDSRSEQYRYNMTNDTAHTYSFDFSNNENNPVVDHGYDINDETFYNLSDGRLRATDVLRENDTAKVDLTYQGEEVTFKTGLAFNDRTVSYGEQQINGFPDQDSAVGFTELLPYDDFGTGFDGGLERFIVADFAAIESSLLTKDWVARGAQSWEVQEETLAAYIELNSVYEIANMELRSNFGMRYVETDTTSSGFIQADIVSIKNAYKNFLPALNLALEATDDVVVRLGLTKTMTRPSLGSLNPGNPSFSYVNGTVSAGNPFLDPFTSNNVDVGVEWYFDDEALIAMNYFYKDIETFITSSSEERLVDPAYLPFIDADAQYDPLLALDPRTIPYIHNVPVNGEGTVVEGFELIYQQPLSFLPALFDGFGVVGNFTHVSAGEITGLSENSYNATVYYEKDDYGIRVSLNNRDDYITDYSGSNGNVAHGTTGPTHVDMSAFYNLDENITFTLEVINLTDEYERLYTTGDGTLNLMREYNHTGRQLFLGARYVM</sequence>
<dbReference type="InterPro" id="IPR039426">
    <property type="entry name" value="TonB-dep_rcpt-like"/>
</dbReference>
<dbReference type="PANTHER" id="PTHR40980:SF3">
    <property type="entry name" value="TONB-DEPENDENT RECEPTOR-LIKE BETA-BARREL DOMAIN-CONTAINING PROTEIN"/>
    <property type="match status" value="1"/>
</dbReference>
<dbReference type="InterPro" id="IPR036942">
    <property type="entry name" value="Beta-barrel_TonB_sf"/>
</dbReference>
<evidence type="ECO:0000313" key="14">
    <source>
        <dbReference type="Proteomes" id="UP000006327"/>
    </source>
</evidence>
<evidence type="ECO:0000256" key="3">
    <source>
        <dbReference type="ARBA" id="ARBA00022452"/>
    </source>
</evidence>
<evidence type="ECO:0000256" key="4">
    <source>
        <dbReference type="ARBA" id="ARBA00022692"/>
    </source>
</evidence>
<dbReference type="PANTHER" id="PTHR40980">
    <property type="entry name" value="PLUG DOMAIN-CONTAINING PROTEIN"/>
    <property type="match status" value="1"/>
</dbReference>
<comment type="caution">
    <text evidence="13">The sequence shown here is derived from an EMBL/GenBank/DDBJ whole genome shotgun (WGS) entry which is preliminary data.</text>
</comment>
<dbReference type="InterPro" id="IPR010104">
    <property type="entry name" value="TonB_rcpt_bac"/>
</dbReference>
<dbReference type="Pfam" id="PF07715">
    <property type="entry name" value="Plug"/>
    <property type="match status" value="1"/>
</dbReference>
<dbReference type="STRING" id="493475.GARC_5113"/>
<reference evidence="13 14" key="1">
    <citation type="journal article" date="2017" name="Antonie Van Leeuwenhoek">
        <title>Rhizobium rhizosphaerae sp. nov., a novel species isolated from rice rhizosphere.</title>
        <authorList>
            <person name="Zhao J.J."/>
            <person name="Zhang J."/>
            <person name="Zhang R.J."/>
            <person name="Zhang C.W."/>
            <person name="Yin H.Q."/>
            <person name="Zhang X.X."/>
        </authorList>
    </citation>
    <scope>NUCLEOTIDE SEQUENCE [LARGE SCALE GENOMIC DNA]</scope>
    <source>
        <strain evidence="13 14">BSs20135</strain>
    </source>
</reference>
<protein>
    <submittedName>
        <fullName evidence="13">TonB-dependent receptor</fullName>
    </submittedName>
</protein>
<dbReference type="eggNOG" id="COG1629">
    <property type="taxonomic scope" value="Bacteria"/>
</dbReference>
<dbReference type="InterPro" id="IPR000531">
    <property type="entry name" value="Beta-barrel_TonB"/>
</dbReference>
<evidence type="ECO:0000256" key="10">
    <source>
        <dbReference type="SAM" id="SignalP"/>
    </source>
</evidence>
<dbReference type="Proteomes" id="UP000006327">
    <property type="component" value="Unassembled WGS sequence"/>
</dbReference>
<evidence type="ECO:0000256" key="6">
    <source>
        <dbReference type="ARBA" id="ARBA00023136"/>
    </source>
</evidence>
<keyword evidence="14" id="KW-1185">Reference proteome</keyword>
<proteinExistence type="inferred from homology"/>
<organism evidence="13 14">
    <name type="scientific">Paraglaciecola arctica BSs20135</name>
    <dbReference type="NCBI Taxonomy" id="493475"/>
    <lineage>
        <taxon>Bacteria</taxon>
        <taxon>Pseudomonadati</taxon>
        <taxon>Pseudomonadota</taxon>
        <taxon>Gammaproteobacteria</taxon>
        <taxon>Alteromonadales</taxon>
        <taxon>Alteromonadaceae</taxon>
        <taxon>Paraglaciecola</taxon>
    </lineage>
</organism>
<feature type="chain" id="PRO_5003897914" evidence="10">
    <location>
        <begin position="30"/>
        <end position="900"/>
    </location>
</feature>
<dbReference type="eggNOG" id="COG4771">
    <property type="taxonomic scope" value="Bacteria"/>
</dbReference>
<dbReference type="AlphaFoldDB" id="K6YZ65"/>
<evidence type="ECO:0000256" key="2">
    <source>
        <dbReference type="ARBA" id="ARBA00022448"/>
    </source>
</evidence>
<keyword evidence="10" id="KW-0732">Signal</keyword>
<feature type="domain" description="TonB-dependent receptor-like beta-barrel" evidence="11">
    <location>
        <begin position="429"/>
        <end position="864"/>
    </location>
</feature>
<keyword evidence="3 8" id="KW-1134">Transmembrane beta strand</keyword>
<keyword evidence="13" id="KW-0675">Receptor</keyword>
<keyword evidence="6 8" id="KW-0472">Membrane</keyword>
<dbReference type="NCBIfam" id="TIGR01782">
    <property type="entry name" value="TonB-Xanth-Caul"/>
    <property type="match status" value="1"/>
</dbReference>
<evidence type="ECO:0000259" key="12">
    <source>
        <dbReference type="Pfam" id="PF07715"/>
    </source>
</evidence>
<comment type="similarity">
    <text evidence="8 9">Belongs to the TonB-dependent receptor family.</text>
</comment>
<dbReference type="OrthoDB" id="8727862at2"/>